<feature type="transmembrane region" description="Helical" evidence="1">
    <location>
        <begin position="76"/>
        <end position="94"/>
    </location>
</feature>
<dbReference type="Proteomes" id="UP000291189">
    <property type="component" value="Unassembled WGS sequence"/>
</dbReference>
<gene>
    <name evidence="2" type="ORF">ETU37_04205</name>
</gene>
<feature type="transmembrane region" description="Helical" evidence="1">
    <location>
        <begin position="100"/>
        <end position="117"/>
    </location>
</feature>
<accession>A0A4Q5J655</accession>
<keyword evidence="1" id="KW-0812">Transmembrane</keyword>
<dbReference type="OrthoDB" id="3830181at2"/>
<sequence>MTSTTLSTTRRPATVVTATALTTLLALVGGYGAIFFTGLDGWDAAGITFVTTYDAIALFGLVSAWAMFLGNAHGRVGVAAYAIFMIGFTVMKVLTIQELQAIPFGVVALGVLAAALHPRSRAYTG</sequence>
<dbReference type="EMBL" id="SDPU01000012">
    <property type="protein sequence ID" value="RYU14117.1"/>
    <property type="molecule type" value="Genomic_DNA"/>
</dbReference>
<organism evidence="2 3">
    <name type="scientific">Nocardioides iriomotensis</name>
    <dbReference type="NCBI Taxonomy" id="715784"/>
    <lineage>
        <taxon>Bacteria</taxon>
        <taxon>Bacillati</taxon>
        <taxon>Actinomycetota</taxon>
        <taxon>Actinomycetes</taxon>
        <taxon>Propionibacteriales</taxon>
        <taxon>Nocardioidaceae</taxon>
        <taxon>Nocardioides</taxon>
    </lineage>
</organism>
<comment type="caution">
    <text evidence="2">The sequence shown here is derived from an EMBL/GenBank/DDBJ whole genome shotgun (WGS) entry which is preliminary data.</text>
</comment>
<reference evidence="2 3" key="1">
    <citation type="submission" date="2019-01" db="EMBL/GenBank/DDBJ databases">
        <title>Nocardioides guangzhouensis sp. nov., an actinobacterium isolated from soil.</title>
        <authorList>
            <person name="Fu Y."/>
            <person name="Cai Y."/>
            <person name="Lin Z."/>
            <person name="Chen P."/>
        </authorList>
    </citation>
    <scope>NUCLEOTIDE SEQUENCE [LARGE SCALE GENOMIC DNA]</scope>
    <source>
        <strain evidence="2 3">NBRC 105384</strain>
    </source>
</reference>
<protein>
    <recommendedName>
        <fullName evidence="4">DUF4345 domain-containing protein</fullName>
    </recommendedName>
</protein>
<keyword evidence="1" id="KW-1133">Transmembrane helix</keyword>
<proteinExistence type="predicted"/>
<evidence type="ECO:0000313" key="2">
    <source>
        <dbReference type="EMBL" id="RYU14117.1"/>
    </source>
</evidence>
<dbReference type="AlphaFoldDB" id="A0A4Q5J655"/>
<keyword evidence="3" id="KW-1185">Reference proteome</keyword>
<name>A0A4Q5J655_9ACTN</name>
<feature type="transmembrane region" description="Helical" evidence="1">
    <location>
        <begin position="46"/>
        <end position="69"/>
    </location>
</feature>
<evidence type="ECO:0008006" key="4">
    <source>
        <dbReference type="Google" id="ProtNLM"/>
    </source>
</evidence>
<evidence type="ECO:0000256" key="1">
    <source>
        <dbReference type="SAM" id="Phobius"/>
    </source>
</evidence>
<evidence type="ECO:0000313" key="3">
    <source>
        <dbReference type="Proteomes" id="UP000291189"/>
    </source>
</evidence>
<keyword evidence="1" id="KW-0472">Membrane</keyword>
<feature type="transmembrane region" description="Helical" evidence="1">
    <location>
        <begin position="12"/>
        <end position="34"/>
    </location>
</feature>
<dbReference type="RefSeq" id="WP_129985632.1">
    <property type="nucleotide sequence ID" value="NZ_SDPU01000012.1"/>
</dbReference>